<organism evidence="3 4">
    <name type="scientific">Acidithiobacillus ferrivorans SS3</name>
    <dbReference type="NCBI Taxonomy" id="743299"/>
    <lineage>
        <taxon>Bacteria</taxon>
        <taxon>Pseudomonadati</taxon>
        <taxon>Pseudomonadota</taxon>
        <taxon>Acidithiobacillia</taxon>
        <taxon>Acidithiobacillales</taxon>
        <taxon>Acidithiobacillaceae</taxon>
        <taxon>Acidithiobacillus</taxon>
    </lineage>
</organism>
<evidence type="ECO:0000256" key="1">
    <source>
        <dbReference type="SAM" id="Coils"/>
    </source>
</evidence>
<reference evidence="3 4" key="1">
    <citation type="journal article" date="2011" name="J. Bacteriol.">
        <title>Draft genome of the psychrotolerant acidophile Acidithiobacillus ferrivorans SS3.</title>
        <authorList>
            <person name="Liljeqvist M."/>
            <person name="Valdes J."/>
            <person name="Holmes D.S."/>
            <person name="Dopson M."/>
        </authorList>
    </citation>
    <scope>NUCLEOTIDE SEQUENCE [LARGE SCALE GENOMIC DNA]</scope>
    <source>
        <strain evidence="3 4">SS3</strain>
    </source>
</reference>
<proteinExistence type="predicted"/>
<feature type="coiled-coil region" evidence="1">
    <location>
        <begin position="3"/>
        <end position="48"/>
    </location>
</feature>
<protein>
    <submittedName>
        <fullName evidence="3">Uncharacterized protein</fullName>
    </submittedName>
</protein>
<dbReference type="KEGG" id="afi:Acife_1960"/>
<dbReference type="STRING" id="743299.Acife_1960"/>
<dbReference type="RefSeq" id="WP_014029335.1">
    <property type="nucleotide sequence ID" value="NC_015942.1"/>
</dbReference>
<evidence type="ECO:0000313" key="4">
    <source>
        <dbReference type="Proteomes" id="UP000009220"/>
    </source>
</evidence>
<dbReference type="eggNOG" id="ENOG5032CKF">
    <property type="taxonomic scope" value="Bacteria"/>
</dbReference>
<keyword evidence="1" id="KW-0175">Coiled coil</keyword>
<name>G0JLN3_9PROT</name>
<dbReference type="Proteomes" id="UP000009220">
    <property type="component" value="Chromosome"/>
</dbReference>
<gene>
    <name evidence="3" type="ORF">Acife_1960</name>
</gene>
<feature type="region of interest" description="Disordered" evidence="2">
    <location>
        <begin position="98"/>
        <end position="118"/>
    </location>
</feature>
<sequence>MEESKKTRVRRTAEQRLADLEKKHAEIVERQRAAIAKIEEAKKRLMQKPSASVRKDQAEQGKRFARAAYALAPEWDQRHFIAAIELALAEDPETLQNRGEKLLEEHGKGKRGRRPSKV</sequence>
<accession>G0JLN3</accession>
<dbReference type="AlphaFoldDB" id="G0JLN3"/>
<evidence type="ECO:0000256" key="2">
    <source>
        <dbReference type="SAM" id="MobiDB-lite"/>
    </source>
</evidence>
<dbReference type="EMBL" id="CP002985">
    <property type="protein sequence ID" value="AEM48082.1"/>
    <property type="molecule type" value="Genomic_DNA"/>
</dbReference>
<dbReference type="HOGENOM" id="CLU_164509_0_0_6"/>
<feature type="compositionally biased region" description="Basic residues" evidence="2">
    <location>
        <begin position="108"/>
        <end position="118"/>
    </location>
</feature>
<evidence type="ECO:0000313" key="3">
    <source>
        <dbReference type="EMBL" id="AEM48082.1"/>
    </source>
</evidence>
<feature type="compositionally biased region" description="Basic and acidic residues" evidence="2">
    <location>
        <begin position="98"/>
        <end position="107"/>
    </location>
</feature>